<dbReference type="Proteomes" id="UP001056291">
    <property type="component" value="Chromosome"/>
</dbReference>
<evidence type="ECO:0000259" key="3">
    <source>
        <dbReference type="Pfam" id="PF13229"/>
    </source>
</evidence>
<gene>
    <name evidence="4" type="ORF">NBZ79_19320</name>
</gene>
<evidence type="ECO:0000313" key="5">
    <source>
        <dbReference type="Proteomes" id="UP001056291"/>
    </source>
</evidence>
<dbReference type="InterPro" id="IPR006626">
    <property type="entry name" value="PbH1"/>
</dbReference>
<feature type="region of interest" description="Disordered" evidence="1">
    <location>
        <begin position="398"/>
        <end position="435"/>
    </location>
</feature>
<feature type="signal peptide" evidence="2">
    <location>
        <begin position="1"/>
        <end position="18"/>
    </location>
</feature>
<feature type="domain" description="Right handed beta helix" evidence="3">
    <location>
        <begin position="171"/>
        <end position="342"/>
    </location>
</feature>
<dbReference type="SUPFAM" id="SSF51126">
    <property type="entry name" value="Pectin lyase-like"/>
    <property type="match status" value="1"/>
</dbReference>
<accession>A0ABY4W2X3</accession>
<keyword evidence="5" id="KW-1185">Reference proteome</keyword>
<keyword evidence="2" id="KW-0732">Signal</keyword>
<dbReference type="InterPro" id="IPR011050">
    <property type="entry name" value="Pectin_lyase_fold/virulence"/>
</dbReference>
<evidence type="ECO:0000256" key="2">
    <source>
        <dbReference type="SAM" id="SignalP"/>
    </source>
</evidence>
<feature type="chain" id="PRO_5046997496" evidence="2">
    <location>
        <begin position="19"/>
        <end position="435"/>
    </location>
</feature>
<sequence>MKYFIVLALYLNISFLFAALLPSHALASSRTFYVDINTQDSAKQDGSVENPWNSVEDALGGNTVRGGDTVILRKGNYGNLIIENLRNEESITIKAQDGHNVQFSGIQIYASSNWGIKGLIINGSSEQGKRKRHLVTIDKKSDRILLSDLSIKSTTDTKLWTDEDWTSKASNGIFSQGTNIVIRNNLIRNINHGIWILGEQTLVSGNTVDYFSGDGMLGLANHLIFEDNLVKNCVEVDDNHDDGFQSWTKGSDGKVGTGTISDVILRRNSFINSVPPDKESECDMQGIGLFDGIYENWVIENNLIVVDHWHGISVMGAKNVKIVNNTVYDPNTRRPGPAWIQIFSHKNGTESTDSLIANNIAGSFGKKMYGVLYTGNMVLRNAQSVFRDAESLDFELSPDSIAKQGANPDYLPETDLKGRKRQKNGTGDIGAFQTP</sequence>
<dbReference type="InterPro" id="IPR012334">
    <property type="entry name" value="Pectin_lyas_fold"/>
</dbReference>
<reference evidence="4" key="1">
    <citation type="submission" date="2022-06" db="EMBL/GenBank/DDBJ databases">
        <title>Sneathiella actinostolidae sp. nov., isolated from a sea anemonein the Western Pacific Ocean.</title>
        <authorList>
            <person name="Wei M.J."/>
        </authorList>
    </citation>
    <scope>NUCLEOTIDE SEQUENCE</scope>
    <source>
        <strain evidence="4">PHK-P5</strain>
    </source>
</reference>
<organism evidence="4 5">
    <name type="scientific">Sneathiella marina</name>
    <dbReference type="NCBI Taxonomy" id="2950108"/>
    <lineage>
        <taxon>Bacteria</taxon>
        <taxon>Pseudomonadati</taxon>
        <taxon>Pseudomonadota</taxon>
        <taxon>Alphaproteobacteria</taxon>
        <taxon>Sneathiellales</taxon>
        <taxon>Sneathiellaceae</taxon>
        <taxon>Sneathiella</taxon>
    </lineage>
</organism>
<evidence type="ECO:0000256" key="1">
    <source>
        <dbReference type="SAM" id="MobiDB-lite"/>
    </source>
</evidence>
<protein>
    <submittedName>
        <fullName evidence="4">Right-handed parallel beta-helix repeat-containing protein</fullName>
    </submittedName>
</protein>
<dbReference type="EMBL" id="CP098747">
    <property type="protein sequence ID" value="USG61312.1"/>
    <property type="molecule type" value="Genomic_DNA"/>
</dbReference>
<dbReference type="SMART" id="SM00710">
    <property type="entry name" value="PbH1"/>
    <property type="match status" value="6"/>
</dbReference>
<name>A0ABY4W2X3_9PROT</name>
<dbReference type="InterPro" id="IPR039448">
    <property type="entry name" value="Beta_helix"/>
</dbReference>
<dbReference type="Gene3D" id="2.160.20.10">
    <property type="entry name" value="Single-stranded right-handed beta-helix, Pectin lyase-like"/>
    <property type="match status" value="1"/>
</dbReference>
<evidence type="ECO:0000313" key="4">
    <source>
        <dbReference type="EMBL" id="USG61312.1"/>
    </source>
</evidence>
<proteinExistence type="predicted"/>
<dbReference type="RefSeq" id="WP_251934299.1">
    <property type="nucleotide sequence ID" value="NZ_CP098747.1"/>
</dbReference>
<dbReference type="Pfam" id="PF13229">
    <property type="entry name" value="Beta_helix"/>
    <property type="match status" value="1"/>
</dbReference>